<sequence>MSKYDENLPLLNSNKESKSIISRINGIFFKNAASFSERTIHFSGKTAPSKFVSNVVCNQKYSLFTFIPKVLYDQFRHFFNFFYLIVALLQFIPELRTGPLFTYIAPLLFVLFITMSKEAIDDIKRYKRDRESNNKKYRKITRSGTKEIRSCDIKVGDLIEINTNDRVPADILFLRTNDPTGTVFVRTDQLDGETDWKVKRALGVTQHLDTLDDIFNLDCTANIEAPKKDIYVFNGTIQYYDQISVDGVLTEDSGIISSLKIGPDVHIGQVDKMQNTSFINKPVVESLMLDNTIWANSVLTCGKIYGLVIYTGIESRSLMNTCTKSLRKKTGLLDEQVNTLSKILFILLFISSFILVFCKGFDALWYISFARFMLLLSSIIPISLIVNLEMAKIVFSSQIMNDEKMNGVAVRSSIPEELGMVDYLLTDKTGTLTQNYMVVQTLHLGHSIYHPENFGEIVNALQYIYDGYNIIEKESQLMDSRSYNAKPLPTISDDSIVWNNSPDILHLQNFLLSIALCHNIFPRSSLDTNLKSNGDNNSVEDLLDNNCLDSDECMVDFNQRHIVYQSSSPDEIALINFAASLGLRLVGRSNEYMDLDLEKLRKNEVNFDHMESSLTGDFEKGSNLTVRLTFRILACFPFCSSTKRMGILVEYKGKYIYFCKGAESVMIELLREKGSGWLMEECTNLARLGLRTLVFSYRIISRSDYETFDAIYSFPCTSLLQRDQNLNSARKILEKDMELLGLTGVEDKLQIDVPLTLEAFRYAGIKIWLLTGDKLETALCIAISAGIKPKNSSFFILESKYSKENSLEIGSFVEDIVIQLNNFISESFVNHILVVEGSILSICMNYCPYLLIHAASLSQSVVWCRCSPSQKKDLVLLLKDYHLHFSKLGDGKTAITLEELNKLKGNNTYVNFSQKIDETGVKPKKDKNGYMKRRKKDRRSDYSIHDDGLNRMPSFGDINPFVYPTSHSTSARGSMVPSILLSGNNVDDWIQETNSVSRYTQQTNISFAQSDSRSLTQNYQISGISRTCRVCAVGDGGNDVGMIQAADIGIGIIGKEGQQAANAADISIHEFADLRPLFLWHGRHAYQNSAKLAHFVIHRGLIIASMQCVFSALFYFIPVALFQGWLAVGYATYYTMAPVFSLVFDVDVNRSTALLYPELYRHLKTGRVMSTKTFFCWVWKSLYQGTVIMLASVMLFNDNILMNLVAITFTSLILSEILNIFTEIHHWNEVVVSSCVVSLLIYFASFFLLESYFDLKFIFTFSFWGKICTLTSFAWGPILLYKLIKKTLHPPRYYKLMQQ</sequence>
<dbReference type="EMBL" id="JAWDEY010000002">
    <property type="protein sequence ID" value="KAK6591000.1"/>
    <property type="molecule type" value="Genomic_DNA"/>
</dbReference>
<evidence type="ECO:0000256" key="6">
    <source>
        <dbReference type="ARBA" id="ARBA00023136"/>
    </source>
</evidence>
<dbReference type="Pfam" id="PF16209">
    <property type="entry name" value="PhoLip_ATPase_N"/>
    <property type="match status" value="1"/>
</dbReference>
<feature type="compositionally biased region" description="Basic and acidic residues" evidence="7">
    <location>
        <begin position="938"/>
        <end position="948"/>
    </location>
</feature>
<evidence type="ECO:0000259" key="9">
    <source>
        <dbReference type="Pfam" id="PF16209"/>
    </source>
</evidence>
<keyword evidence="2 8" id="KW-0812">Transmembrane</keyword>
<reference evidence="11 12" key="1">
    <citation type="submission" date="2023-10" db="EMBL/GenBank/DDBJ databases">
        <title>Comparative genomics analysis reveals potential genetic determinants of host preference in Cryptosporidium xiaoi.</title>
        <authorList>
            <person name="Xiao L."/>
            <person name="Li J."/>
        </authorList>
    </citation>
    <scope>NUCLEOTIDE SEQUENCE [LARGE SCALE GENOMIC DNA]</scope>
    <source>
        <strain evidence="11 12">52996</strain>
    </source>
</reference>
<feature type="transmembrane region" description="Helical" evidence="8">
    <location>
        <begin position="337"/>
        <end position="357"/>
    </location>
</feature>
<dbReference type="NCBIfam" id="TIGR01494">
    <property type="entry name" value="ATPase_P-type"/>
    <property type="match status" value="2"/>
</dbReference>
<dbReference type="InterPro" id="IPR036412">
    <property type="entry name" value="HAD-like_sf"/>
</dbReference>
<dbReference type="Gene3D" id="1.20.1110.10">
    <property type="entry name" value="Calcium-transporting ATPase, transmembrane domain"/>
    <property type="match status" value="1"/>
</dbReference>
<dbReference type="PANTHER" id="PTHR24092:SF5">
    <property type="entry name" value="PHOSPHOLIPID-TRANSPORTING ATPASE"/>
    <property type="match status" value="1"/>
</dbReference>
<dbReference type="PROSITE" id="PS00154">
    <property type="entry name" value="ATPASE_E1_E2"/>
    <property type="match status" value="1"/>
</dbReference>
<evidence type="ECO:0000256" key="4">
    <source>
        <dbReference type="ARBA" id="ARBA00022842"/>
    </source>
</evidence>
<dbReference type="InterPro" id="IPR032631">
    <property type="entry name" value="P-type_ATPase_N"/>
</dbReference>
<feature type="transmembrane region" description="Helical" evidence="8">
    <location>
        <begin position="363"/>
        <end position="386"/>
    </location>
</feature>
<keyword evidence="3" id="KW-0479">Metal-binding</keyword>
<dbReference type="InterPro" id="IPR023298">
    <property type="entry name" value="ATPase_P-typ_TM_dom_sf"/>
</dbReference>
<dbReference type="GO" id="GO:0046872">
    <property type="term" value="F:metal ion binding"/>
    <property type="evidence" value="ECO:0007669"/>
    <property type="project" value="UniProtKB-KW"/>
</dbReference>
<feature type="transmembrane region" description="Helical" evidence="8">
    <location>
        <begin position="1200"/>
        <end position="1218"/>
    </location>
</feature>
<proteinExistence type="predicted"/>
<keyword evidence="4" id="KW-0460">Magnesium</keyword>
<feature type="transmembrane region" description="Helical" evidence="8">
    <location>
        <begin position="1230"/>
        <end position="1249"/>
    </location>
</feature>
<evidence type="ECO:0000259" key="10">
    <source>
        <dbReference type="Pfam" id="PF16212"/>
    </source>
</evidence>
<feature type="transmembrane region" description="Helical" evidence="8">
    <location>
        <begin position="1123"/>
        <end position="1144"/>
    </location>
</feature>
<organism evidence="11 12">
    <name type="scientific">Cryptosporidium xiaoi</name>
    <dbReference type="NCBI Taxonomy" id="659607"/>
    <lineage>
        <taxon>Eukaryota</taxon>
        <taxon>Sar</taxon>
        <taxon>Alveolata</taxon>
        <taxon>Apicomplexa</taxon>
        <taxon>Conoidasida</taxon>
        <taxon>Coccidia</taxon>
        <taxon>Eucoccidiorida</taxon>
        <taxon>Eimeriorina</taxon>
        <taxon>Cryptosporidiidae</taxon>
        <taxon>Cryptosporidium</taxon>
    </lineage>
</organism>
<dbReference type="GO" id="GO:0005524">
    <property type="term" value="F:ATP binding"/>
    <property type="evidence" value="ECO:0007669"/>
    <property type="project" value="InterPro"/>
</dbReference>
<evidence type="ECO:0000256" key="5">
    <source>
        <dbReference type="ARBA" id="ARBA00022989"/>
    </source>
</evidence>
<dbReference type="SUPFAM" id="SSF56784">
    <property type="entry name" value="HAD-like"/>
    <property type="match status" value="2"/>
</dbReference>
<evidence type="ECO:0000313" key="12">
    <source>
        <dbReference type="Proteomes" id="UP001311799"/>
    </source>
</evidence>
<dbReference type="SUPFAM" id="SSF81665">
    <property type="entry name" value="Calcium ATPase, transmembrane domain M"/>
    <property type="match status" value="1"/>
</dbReference>
<dbReference type="Gene3D" id="3.40.50.1000">
    <property type="entry name" value="HAD superfamily/HAD-like"/>
    <property type="match status" value="3"/>
</dbReference>
<evidence type="ECO:0000256" key="8">
    <source>
        <dbReference type="SAM" id="Phobius"/>
    </source>
</evidence>
<dbReference type="PRINTS" id="PR00119">
    <property type="entry name" value="CATATPASE"/>
</dbReference>
<dbReference type="PANTHER" id="PTHR24092">
    <property type="entry name" value="PROBABLE PHOSPHOLIPID-TRANSPORTING ATPASE"/>
    <property type="match status" value="1"/>
</dbReference>
<evidence type="ECO:0000256" key="1">
    <source>
        <dbReference type="ARBA" id="ARBA00004141"/>
    </source>
</evidence>
<comment type="caution">
    <text evidence="11">The sequence shown here is derived from an EMBL/GenBank/DDBJ whole genome shotgun (WGS) entry which is preliminary data.</text>
</comment>
<dbReference type="SUPFAM" id="SSF81653">
    <property type="entry name" value="Calcium ATPase, transduction domain A"/>
    <property type="match status" value="1"/>
</dbReference>
<dbReference type="GO" id="GO:0140326">
    <property type="term" value="F:ATPase-coupled intramembrane lipid transporter activity"/>
    <property type="evidence" value="ECO:0007669"/>
    <property type="project" value="TreeGrafter"/>
</dbReference>
<dbReference type="Gene3D" id="2.70.150.10">
    <property type="entry name" value="Calcium-transporting ATPase, cytoplasmic transduction domain A"/>
    <property type="match status" value="2"/>
</dbReference>
<evidence type="ECO:0000256" key="2">
    <source>
        <dbReference type="ARBA" id="ARBA00022692"/>
    </source>
</evidence>
<dbReference type="InterPro" id="IPR032630">
    <property type="entry name" value="P_typ_ATPase_c"/>
</dbReference>
<dbReference type="Pfam" id="PF13246">
    <property type="entry name" value="Cation_ATPase"/>
    <property type="match status" value="1"/>
</dbReference>
<dbReference type="SUPFAM" id="SSF81660">
    <property type="entry name" value="Metal cation-transporting ATPase, ATP-binding domain N"/>
    <property type="match status" value="1"/>
</dbReference>
<dbReference type="Proteomes" id="UP001311799">
    <property type="component" value="Unassembled WGS sequence"/>
</dbReference>
<dbReference type="InterPro" id="IPR018303">
    <property type="entry name" value="ATPase_P-typ_P_site"/>
</dbReference>
<dbReference type="InterPro" id="IPR023214">
    <property type="entry name" value="HAD_sf"/>
</dbReference>
<name>A0AAV9Y1X2_9CRYT</name>
<evidence type="ECO:0000313" key="11">
    <source>
        <dbReference type="EMBL" id="KAK6591000.1"/>
    </source>
</evidence>
<dbReference type="Gene3D" id="3.40.1110.10">
    <property type="entry name" value="Calcium-transporting ATPase, cytoplasmic domain N"/>
    <property type="match status" value="1"/>
</dbReference>
<evidence type="ECO:0000256" key="3">
    <source>
        <dbReference type="ARBA" id="ARBA00022723"/>
    </source>
</evidence>
<dbReference type="GO" id="GO:0045332">
    <property type="term" value="P:phospholipid translocation"/>
    <property type="evidence" value="ECO:0007669"/>
    <property type="project" value="TreeGrafter"/>
</dbReference>
<feature type="transmembrane region" description="Helical" evidence="8">
    <location>
        <begin position="1174"/>
        <end position="1194"/>
    </location>
</feature>
<keyword evidence="5 8" id="KW-1133">Transmembrane helix</keyword>
<dbReference type="Pfam" id="PF16212">
    <property type="entry name" value="PhoLip_ATPase_C"/>
    <property type="match status" value="1"/>
</dbReference>
<gene>
    <name evidence="11" type="ORF">RS030_111786</name>
</gene>
<feature type="transmembrane region" description="Helical" evidence="8">
    <location>
        <begin position="1096"/>
        <end position="1117"/>
    </location>
</feature>
<feature type="region of interest" description="Disordered" evidence="7">
    <location>
        <begin position="922"/>
        <end position="948"/>
    </location>
</feature>
<dbReference type="GO" id="GO:0005886">
    <property type="term" value="C:plasma membrane"/>
    <property type="evidence" value="ECO:0007669"/>
    <property type="project" value="TreeGrafter"/>
</dbReference>
<feature type="domain" description="P-type ATPase N-terminal" evidence="9">
    <location>
        <begin position="47"/>
        <end position="104"/>
    </location>
</feature>
<comment type="subcellular location">
    <subcellularLocation>
        <location evidence="1">Membrane</location>
        <topology evidence="1">Multi-pass membrane protein</topology>
    </subcellularLocation>
</comment>
<evidence type="ECO:0000256" key="7">
    <source>
        <dbReference type="SAM" id="MobiDB-lite"/>
    </source>
</evidence>
<dbReference type="GO" id="GO:0016887">
    <property type="term" value="F:ATP hydrolysis activity"/>
    <property type="evidence" value="ECO:0007669"/>
    <property type="project" value="InterPro"/>
</dbReference>
<evidence type="ECO:0008006" key="13">
    <source>
        <dbReference type="Google" id="ProtNLM"/>
    </source>
</evidence>
<accession>A0AAV9Y1X2</accession>
<dbReference type="GO" id="GO:0006890">
    <property type="term" value="P:retrograde vesicle-mediated transport, Golgi to endoplasmic reticulum"/>
    <property type="evidence" value="ECO:0007669"/>
    <property type="project" value="TreeGrafter"/>
</dbReference>
<keyword evidence="12" id="KW-1185">Reference proteome</keyword>
<feature type="transmembrane region" description="Helical" evidence="8">
    <location>
        <begin position="101"/>
        <end position="120"/>
    </location>
</feature>
<feature type="domain" description="P-type ATPase C-terminal" evidence="10">
    <location>
        <begin position="1061"/>
        <end position="1290"/>
    </location>
</feature>
<dbReference type="GO" id="GO:0006897">
    <property type="term" value="P:endocytosis"/>
    <property type="evidence" value="ECO:0007669"/>
    <property type="project" value="TreeGrafter"/>
</dbReference>
<dbReference type="GO" id="GO:0005802">
    <property type="term" value="C:trans-Golgi network"/>
    <property type="evidence" value="ECO:0007669"/>
    <property type="project" value="TreeGrafter"/>
</dbReference>
<dbReference type="InterPro" id="IPR008250">
    <property type="entry name" value="ATPase_P-typ_transduc_dom_A_sf"/>
</dbReference>
<dbReference type="GO" id="GO:0005768">
    <property type="term" value="C:endosome"/>
    <property type="evidence" value="ECO:0007669"/>
    <property type="project" value="TreeGrafter"/>
</dbReference>
<keyword evidence="6 8" id="KW-0472">Membrane</keyword>
<feature type="transmembrane region" description="Helical" evidence="8">
    <location>
        <begin position="1261"/>
        <end position="1284"/>
    </location>
</feature>
<dbReference type="InterPro" id="IPR001757">
    <property type="entry name" value="P_typ_ATPase"/>
</dbReference>
<dbReference type="InterPro" id="IPR023299">
    <property type="entry name" value="ATPase_P-typ_cyto_dom_N"/>
</dbReference>
<feature type="transmembrane region" description="Helical" evidence="8">
    <location>
        <begin position="78"/>
        <end position="95"/>
    </location>
</feature>
<protein>
    <recommendedName>
        <fullName evidence="13">P-type phospholipid transporter</fullName>
    </recommendedName>
</protein>